<keyword evidence="9" id="KW-0687">Ribonucleoprotein</keyword>
<dbReference type="InterPro" id="IPR018305">
    <property type="entry name" value="Ribosomal_m50"/>
</dbReference>
<sequence>MSRVTRLRSAASALSTSSSPAAAAAAPRASSATCLLNSQPSTITTTTTAATRPQLWQSRIQSTTQQQQQRCLSTSAPRRETALSNADSLEADFVDALPARRRRLKVKTDLVIPKGVAVVTRVDAIEDPTYKPADSGKGLEEIGGLANWWDKPGHWGPSKEFVAFGPLDKITEPAMLEVLTKRAVIEALVVKRFAAQKAKGRLAMAATGDKEELLKVVGVDLAAGEDGAATLKEEADWQAVWDAMTENLPKVAKGEAVPVLKPAEPSISVTEAQELAVSWGSEWKQASLRDPVIKFYTAKRIQRLTGHVLSDFKMLGIHTVGSLLSQLIKPPKAKKLVEELEARGQLGELPNVRVYPRRVTPVDKEKMVGRWKIITRELEKRDLPVIGTGGYKKTVEMRWATGNMEEYDEDAITDEEKTWRTDRVRELLAEAEQVWVMGAQEELAGIAEKIADGARDASWRLPLGDSGLLAFFLTVIPGEELTHSLKLQTLRVIGNAAADCDENRARVVQSGQLRKTIINFLNDESLLSFVMPVIFNICVDYDAEPKFANPSTPALLLNLATSTTFHPTLGDFTGLCTVALAYLTYEQFQTTLLESNSFLVLQQVFYDSYTRFDTTATATPDPDVVDQLKQVWNAFVTIFADISAHPSFATIYPLDSPVVTRLVSWLSTPSSFSHLQTAACLALGNLSRSEASSTTLAKSVSSQLTTILANAAVPTHPSPDRPQTTPTTTPRPAQLLHAALSFLKNLAIPAVNKPLLGSGLLPLTLPKLWTTTATQPQVQFAAISLARQLLVNCPANVSLICAPFPSPSVVSNLHVLLELAQRIDDEPSKTEIARAVCAVCRTLHSPSPSTSAILPDDADWRVKQHDKNTTTSTPRARFYAAHPAIAPTLATLLVQSRFAPIRSEALFVLALMSRSPDGARAALQALQSLEACGALVKIVTGEDGALADELLEEGEEKKRNDEQAPVEVSTGDALATMMPVPHTETGLAAGLGLEPQQVDLKQPAGMARMDRENGLVLTAELLREFSDVLPPRRRQVMQDMLAKGGEIVLEERKEGKTA</sequence>
<evidence type="ECO:0000256" key="9">
    <source>
        <dbReference type="ARBA" id="ARBA00023274"/>
    </source>
</evidence>
<dbReference type="GO" id="GO:0005739">
    <property type="term" value="C:mitochondrion"/>
    <property type="evidence" value="ECO:0007669"/>
    <property type="project" value="UniProtKB-SubCell"/>
</dbReference>
<feature type="compositionally biased region" description="Low complexity" evidence="12">
    <location>
        <begin position="7"/>
        <end position="22"/>
    </location>
</feature>
<evidence type="ECO:0000256" key="11">
    <source>
        <dbReference type="PROSITE-ProRule" id="PRU00259"/>
    </source>
</evidence>
<evidence type="ECO:0000313" key="14">
    <source>
        <dbReference type="Proteomes" id="UP001270362"/>
    </source>
</evidence>
<comment type="subcellular location">
    <subcellularLocation>
        <location evidence="3">Cytoplasm</location>
        <location evidence="3">Cytosol</location>
    </subcellularLocation>
    <subcellularLocation>
        <location evidence="2">Endoplasmic reticulum</location>
    </subcellularLocation>
    <subcellularLocation>
        <location evidence="1">Mitochondrion</location>
    </subcellularLocation>
</comment>
<evidence type="ECO:0000256" key="12">
    <source>
        <dbReference type="SAM" id="MobiDB-lite"/>
    </source>
</evidence>
<reference evidence="13" key="1">
    <citation type="journal article" date="2023" name="Mol. Phylogenet. Evol.">
        <title>Genome-scale phylogeny and comparative genomics of the fungal order Sordariales.</title>
        <authorList>
            <person name="Hensen N."/>
            <person name="Bonometti L."/>
            <person name="Westerberg I."/>
            <person name="Brannstrom I.O."/>
            <person name="Guillou S."/>
            <person name="Cros-Aarteil S."/>
            <person name="Calhoun S."/>
            <person name="Haridas S."/>
            <person name="Kuo A."/>
            <person name="Mondo S."/>
            <person name="Pangilinan J."/>
            <person name="Riley R."/>
            <person name="LaButti K."/>
            <person name="Andreopoulos B."/>
            <person name="Lipzen A."/>
            <person name="Chen C."/>
            <person name="Yan M."/>
            <person name="Daum C."/>
            <person name="Ng V."/>
            <person name="Clum A."/>
            <person name="Steindorff A."/>
            <person name="Ohm R.A."/>
            <person name="Martin F."/>
            <person name="Silar P."/>
            <person name="Natvig D.O."/>
            <person name="Lalanne C."/>
            <person name="Gautier V."/>
            <person name="Ament-Velasquez S.L."/>
            <person name="Kruys A."/>
            <person name="Hutchinson M.I."/>
            <person name="Powell A.J."/>
            <person name="Barry K."/>
            <person name="Miller A.N."/>
            <person name="Grigoriev I.V."/>
            <person name="Debuchy R."/>
            <person name="Gladieux P."/>
            <person name="Hiltunen Thoren M."/>
            <person name="Johannesson H."/>
        </authorList>
    </citation>
    <scope>NUCLEOTIDE SEQUENCE</scope>
    <source>
        <strain evidence="13">CBS 314.62</strain>
    </source>
</reference>
<evidence type="ECO:0000256" key="7">
    <source>
        <dbReference type="ARBA" id="ARBA00022980"/>
    </source>
</evidence>
<gene>
    <name evidence="13" type="ORF">B0T22DRAFT_386535</name>
</gene>
<dbReference type="GO" id="GO:0005783">
    <property type="term" value="C:endoplasmic reticulum"/>
    <property type="evidence" value="ECO:0007669"/>
    <property type="project" value="UniProtKB-SubCell"/>
</dbReference>
<dbReference type="GO" id="GO:1990904">
    <property type="term" value="C:ribonucleoprotein complex"/>
    <property type="evidence" value="ECO:0007669"/>
    <property type="project" value="UniProtKB-KW"/>
</dbReference>
<dbReference type="GO" id="GO:0005085">
    <property type="term" value="F:guanyl-nucleotide exchange factor activity"/>
    <property type="evidence" value="ECO:0007669"/>
    <property type="project" value="InterPro"/>
</dbReference>
<evidence type="ECO:0000256" key="2">
    <source>
        <dbReference type="ARBA" id="ARBA00004240"/>
    </source>
</evidence>
<dbReference type="InterPro" id="IPR011989">
    <property type="entry name" value="ARM-like"/>
</dbReference>
<keyword evidence="8" id="KW-0496">Mitochondrion</keyword>
<evidence type="ECO:0000256" key="8">
    <source>
        <dbReference type="ARBA" id="ARBA00023128"/>
    </source>
</evidence>
<comment type="similarity">
    <text evidence="4">Belongs to the mitochondrion-specific ribosomal protein mL50 family.</text>
</comment>
<dbReference type="InterPro" id="IPR040144">
    <property type="entry name" value="RAP1GDS1"/>
</dbReference>
<reference evidence="13" key="2">
    <citation type="submission" date="2023-06" db="EMBL/GenBank/DDBJ databases">
        <authorList>
            <consortium name="Lawrence Berkeley National Laboratory"/>
            <person name="Haridas S."/>
            <person name="Hensen N."/>
            <person name="Bonometti L."/>
            <person name="Westerberg I."/>
            <person name="Brannstrom I.O."/>
            <person name="Guillou S."/>
            <person name="Cros-Aarteil S."/>
            <person name="Calhoun S."/>
            <person name="Kuo A."/>
            <person name="Mondo S."/>
            <person name="Pangilinan J."/>
            <person name="Riley R."/>
            <person name="Labutti K."/>
            <person name="Andreopoulos B."/>
            <person name="Lipzen A."/>
            <person name="Chen C."/>
            <person name="Yanf M."/>
            <person name="Daum C."/>
            <person name="Ng V."/>
            <person name="Clum A."/>
            <person name="Steindorff A."/>
            <person name="Ohm R."/>
            <person name="Martin F."/>
            <person name="Silar P."/>
            <person name="Natvig D."/>
            <person name="Lalanne C."/>
            <person name="Gautier V."/>
            <person name="Ament-Velasquez S.L."/>
            <person name="Kruys A."/>
            <person name="Hutchinson M.I."/>
            <person name="Powell A.J."/>
            <person name="Barry K."/>
            <person name="Miller A.N."/>
            <person name="Grigoriev I.V."/>
            <person name="Debuchy R."/>
            <person name="Gladieux P."/>
            <person name="Thoren M.H."/>
            <person name="Johannesson H."/>
        </authorList>
    </citation>
    <scope>NUCLEOTIDE SEQUENCE</scope>
    <source>
        <strain evidence="13">CBS 314.62</strain>
    </source>
</reference>
<proteinExistence type="inferred from homology"/>
<feature type="repeat" description="ARM" evidence="11">
    <location>
        <begin position="657"/>
        <end position="701"/>
    </location>
</feature>
<dbReference type="InterPro" id="IPR016024">
    <property type="entry name" value="ARM-type_fold"/>
</dbReference>
<name>A0AAE0X0J3_9PEZI</name>
<organism evidence="13 14">
    <name type="scientific">Podospora appendiculata</name>
    <dbReference type="NCBI Taxonomy" id="314037"/>
    <lineage>
        <taxon>Eukaryota</taxon>
        <taxon>Fungi</taxon>
        <taxon>Dikarya</taxon>
        <taxon>Ascomycota</taxon>
        <taxon>Pezizomycotina</taxon>
        <taxon>Sordariomycetes</taxon>
        <taxon>Sordariomycetidae</taxon>
        <taxon>Sordariales</taxon>
        <taxon>Podosporaceae</taxon>
        <taxon>Podospora</taxon>
    </lineage>
</organism>
<keyword evidence="5" id="KW-0963">Cytoplasm</keyword>
<protein>
    <recommendedName>
        <fullName evidence="10">Large ribosomal subunit protein mL50</fullName>
    </recommendedName>
</protein>
<evidence type="ECO:0000256" key="1">
    <source>
        <dbReference type="ARBA" id="ARBA00004173"/>
    </source>
</evidence>
<dbReference type="PANTHER" id="PTHR10957">
    <property type="entry name" value="RAP1 GTPASE-GDP DISSOCIATION STIMULATOR 1"/>
    <property type="match status" value="1"/>
</dbReference>
<dbReference type="SUPFAM" id="SSF48371">
    <property type="entry name" value="ARM repeat"/>
    <property type="match status" value="1"/>
</dbReference>
<feature type="region of interest" description="Disordered" evidence="12">
    <location>
        <begin position="1"/>
        <end position="22"/>
    </location>
</feature>
<dbReference type="PROSITE" id="PS50176">
    <property type="entry name" value="ARM_REPEAT"/>
    <property type="match status" value="1"/>
</dbReference>
<keyword evidence="14" id="KW-1185">Reference proteome</keyword>
<keyword evidence="6" id="KW-0256">Endoplasmic reticulum</keyword>
<accession>A0AAE0X0J3</accession>
<dbReference type="EMBL" id="JAULSO010000005">
    <property type="protein sequence ID" value="KAK3682300.1"/>
    <property type="molecule type" value="Genomic_DNA"/>
</dbReference>
<dbReference type="GO" id="GO:0005829">
    <property type="term" value="C:cytosol"/>
    <property type="evidence" value="ECO:0007669"/>
    <property type="project" value="UniProtKB-SubCell"/>
</dbReference>
<dbReference type="Pfam" id="PF10501">
    <property type="entry name" value="Ribosomal_L50"/>
    <property type="match status" value="1"/>
</dbReference>
<dbReference type="AlphaFoldDB" id="A0AAE0X0J3"/>
<dbReference type="Gene3D" id="1.25.10.10">
    <property type="entry name" value="Leucine-rich Repeat Variant"/>
    <property type="match status" value="1"/>
</dbReference>
<evidence type="ECO:0000256" key="5">
    <source>
        <dbReference type="ARBA" id="ARBA00022490"/>
    </source>
</evidence>
<dbReference type="Proteomes" id="UP001270362">
    <property type="component" value="Unassembled WGS sequence"/>
</dbReference>
<evidence type="ECO:0000313" key="13">
    <source>
        <dbReference type="EMBL" id="KAK3682300.1"/>
    </source>
</evidence>
<keyword evidence="7" id="KW-0689">Ribosomal protein</keyword>
<evidence type="ECO:0000256" key="10">
    <source>
        <dbReference type="ARBA" id="ARBA00035183"/>
    </source>
</evidence>
<dbReference type="GO" id="GO:0005840">
    <property type="term" value="C:ribosome"/>
    <property type="evidence" value="ECO:0007669"/>
    <property type="project" value="UniProtKB-KW"/>
</dbReference>
<evidence type="ECO:0000256" key="3">
    <source>
        <dbReference type="ARBA" id="ARBA00004514"/>
    </source>
</evidence>
<dbReference type="InterPro" id="IPR000225">
    <property type="entry name" value="Armadillo"/>
</dbReference>
<comment type="caution">
    <text evidence="13">The sequence shown here is derived from an EMBL/GenBank/DDBJ whole genome shotgun (WGS) entry which is preliminary data.</text>
</comment>
<evidence type="ECO:0000256" key="6">
    <source>
        <dbReference type="ARBA" id="ARBA00022824"/>
    </source>
</evidence>
<evidence type="ECO:0000256" key="4">
    <source>
        <dbReference type="ARBA" id="ARBA00008860"/>
    </source>
</evidence>